<reference evidence="1 2" key="1">
    <citation type="submission" date="2019-06" db="EMBL/GenBank/DDBJ databases">
        <title>Draft genomes of female and male turbot (Scophthalmus maximus).</title>
        <authorList>
            <person name="Xu H."/>
            <person name="Xu X.-W."/>
            <person name="Shao C."/>
            <person name="Chen S."/>
        </authorList>
    </citation>
    <scope>NUCLEOTIDE SEQUENCE [LARGE SCALE GENOMIC DNA]</scope>
    <source>
        <strain evidence="1">Ysfricsl-2016a</strain>
        <tissue evidence="1">Blood</tissue>
    </source>
</reference>
<comment type="caution">
    <text evidence="1">The sequence shown here is derived from an EMBL/GenBank/DDBJ whole genome shotgun (WGS) entry which is preliminary data.</text>
</comment>
<dbReference type="AlphaFoldDB" id="A0A6A4SRI5"/>
<name>A0A6A4SRI5_SCOMX</name>
<dbReference type="EMBL" id="VEVO01000010">
    <property type="protein sequence ID" value="KAF0036603.1"/>
    <property type="molecule type" value="Genomic_DNA"/>
</dbReference>
<dbReference type="Proteomes" id="UP000438429">
    <property type="component" value="Unassembled WGS sequence"/>
</dbReference>
<accession>A0A6A4SRI5</accession>
<sequence>MHNSNPAPGFSLGKLDPVIMKQLCSAAAHSVCSLFDDVGGEGVIAGYANGVAGYVDDLMDLVFDIFQDPAPFVDALLRIPVPPYLASQFDRPEKQDVVASFVSRFSQAQV</sequence>
<organism evidence="1 2">
    <name type="scientific">Scophthalmus maximus</name>
    <name type="common">Turbot</name>
    <name type="synonym">Psetta maxima</name>
    <dbReference type="NCBI Taxonomy" id="52904"/>
    <lineage>
        <taxon>Eukaryota</taxon>
        <taxon>Metazoa</taxon>
        <taxon>Chordata</taxon>
        <taxon>Craniata</taxon>
        <taxon>Vertebrata</taxon>
        <taxon>Euteleostomi</taxon>
        <taxon>Actinopterygii</taxon>
        <taxon>Neopterygii</taxon>
        <taxon>Teleostei</taxon>
        <taxon>Neoteleostei</taxon>
        <taxon>Acanthomorphata</taxon>
        <taxon>Carangaria</taxon>
        <taxon>Pleuronectiformes</taxon>
        <taxon>Pleuronectoidei</taxon>
        <taxon>Scophthalmidae</taxon>
        <taxon>Scophthalmus</taxon>
    </lineage>
</organism>
<evidence type="ECO:0000313" key="1">
    <source>
        <dbReference type="EMBL" id="KAF0036603.1"/>
    </source>
</evidence>
<protein>
    <submittedName>
        <fullName evidence="1">Uncharacterized protein</fullName>
    </submittedName>
</protein>
<evidence type="ECO:0000313" key="2">
    <source>
        <dbReference type="Proteomes" id="UP000438429"/>
    </source>
</evidence>
<gene>
    <name evidence="1" type="ORF">F2P81_011915</name>
</gene>
<proteinExistence type="predicted"/>